<dbReference type="Proteomes" id="UP000189911">
    <property type="component" value="Chromosome E"/>
</dbReference>
<dbReference type="OrthoDB" id="4035770at2759"/>
<dbReference type="EMBL" id="LT598451">
    <property type="protein sequence ID" value="SCU94628.1"/>
    <property type="molecule type" value="Genomic_DNA"/>
</dbReference>
<keyword evidence="3" id="KW-1185">Reference proteome</keyword>
<reference evidence="3" key="1">
    <citation type="submission" date="2016-03" db="EMBL/GenBank/DDBJ databases">
        <authorList>
            <person name="Devillers Hugo."/>
        </authorList>
    </citation>
    <scope>NUCLEOTIDE SEQUENCE [LARGE SCALE GENOMIC DNA]</scope>
</reference>
<accession>A0A1G4JUI3</accession>
<organism evidence="2 3">
    <name type="scientific">Lachancea nothofagi CBS 11611</name>
    <dbReference type="NCBI Taxonomy" id="1266666"/>
    <lineage>
        <taxon>Eukaryota</taxon>
        <taxon>Fungi</taxon>
        <taxon>Dikarya</taxon>
        <taxon>Ascomycota</taxon>
        <taxon>Saccharomycotina</taxon>
        <taxon>Saccharomycetes</taxon>
        <taxon>Saccharomycetales</taxon>
        <taxon>Saccharomycetaceae</taxon>
        <taxon>Lachancea</taxon>
    </lineage>
</organism>
<feature type="transmembrane region" description="Helical" evidence="1">
    <location>
        <begin position="38"/>
        <end position="58"/>
    </location>
</feature>
<keyword evidence="1" id="KW-0472">Membrane</keyword>
<evidence type="ECO:0000313" key="2">
    <source>
        <dbReference type="EMBL" id="SCU94628.1"/>
    </source>
</evidence>
<name>A0A1G4JUI3_9SACH</name>
<evidence type="ECO:0000256" key="1">
    <source>
        <dbReference type="SAM" id="Phobius"/>
    </source>
</evidence>
<dbReference type="AlphaFoldDB" id="A0A1G4JUI3"/>
<gene>
    <name evidence="2" type="ORF">LANO_0E07426G</name>
</gene>
<keyword evidence="1" id="KW-1133">Transmembrane helix</keyword>
<proteinExistence type="predicted"/>
<keyword evidence="1" id="KW-0812">Transmembrane</keyword>
<evidence type="ECO:0000313" key="3">
    <source>
        <dbReference type="Proteomes" id="UP000189911"/>
    </source>
</evidence>
<protein>
    <submittedName>
        <fullName evidence="2">LANO_0E07426g1_1</fullName>
    </submittedName>
</protein>
<sequence>MKARYCVALGITTLFIVSGAQEQNVEIQTNRQDIKWNSFQLFLQLGGIIAACFPLASLTGVGIPLCALSTLAAFSTAVCLTLKIFDGLITKDDQLAPQVLMFLHSIGLRFTGEENIVSTMNGEDSGKWKDWANSQTAAAFRDLNTCVEFSIETVSNSAGMVRPSYCFSFLIDESTAHPLAGYWQTTCLSQVAIQELNQTRPKRLPPKALSSALRPLKKVDFLKSYAQAFELAQSFYSIFGIYAEEFLMKSVALIQDLGPDNKNDQKLGFQINDQINGQQEQLFRVELVKRLLM</sequence>